<feature type="domain" description="GGDEF" evidence="4">
    <location>
        <begin position="354"/>
        <end position="476"/>
    </location>
</feature>
<evidence type="ECO:0000313" key="6">
    <source>
        <dbReference type="Proteomes" id="UP000003781"/>
    </source>
</evidence>
<feature type="coiled-coil region" evidence="1">
    <location>
        <begin position="188"/>
        <end position="215"/>
    </location>
</feature>
<dbReference type="Proteomes" id="UP000003781">
    <property type="component" value="Unassembled WGS sequence"/>
</dbReference>
<dbReference type="Pfam" id="PF00990">
    <property type="entry name" value="GGDEF"/>
    <property type="match status" value="1"/>
</dbReference>
<feature type="transmembrane region" description="Helical" evidence="2">
    <location>
        <begin position="22"/>
        <end position="45"/>
    </location>
</feature>
<dbReference type="InterPro" id="IPR000160">
    <property type="entry name" value="GGDEF_dom"/>
</dbReference>
<dbReference type="SUPFAM" id="SSF55073">
    <property type="entry name" value="Nucleotide cyclase"/>
    <property type="match status" value="1"/>
</dbReference>
<dbReference type="SUPFAM" id="SSF158472">
    <property type="entry name" value="HAMP domain-like"/>
    <property type="match status" value="1"/>
</dbReference>
<feature type="transmembrane region" description="Helical" evidence="2">
    <location>
        <begin position="217"/>
        <end position="237"/>
    </location>
</feature>
<protein>
    <submittedName>
        <fullName evidence="5">Putative diguanylate cyclase (GGDEF domain)</fullName>
    </submittedName>
</protein>
<feature type="domain" description="HAMP" evidence="3">
    <location>
        <begin position="240"/>
        <end position="293"/>
    </location>
</feature>
<dbReference type="GO" id="GO:1902201">
    <property type="term" value="P:negative regulation of bacterial-type flagellum-dependent cell motility"/>
    <property type="evidence" value="ECO:0007669"/>
    <property type="project" value="TreeGrafter"/>
</dbReference>
<dbReference type="Pfam" id="PF00672">
    <property type="entry name" value="HAMP"/>
    <property type="match status" value="1"/>
</dbReference>
<keyword evidence="2" id="KW-0812">Transmembrane</keyword>
<evidence type="ECO:0000313" key="5">
    <source>
        <dbReference type="EMBL" id="EAZ88380.1"/>
    </source>
</evidence>
<keyword evidence="1" id="KW-0175">Coiled coil</keyword>
<dbReference type="EMBL" id="AAXW01000086">
    <property type="protein sequence ID" value="EAZ88380.1"/>
    <property type="molecule type" value="Genomic_DNA"/>
</dbReference>
<organism evidence="5 6">
    <name type="scientific">Crocosphaera chwakensis CCY0110</name>
    <dbReference type="NCBI Taxonomy" id="391612"/>
    <lineage>
        <taxon>Bacteria</taxon>
        <taxon>Bacillati</taxon>
        <taxon>Cyanobacteriota</taxon>
        <taxon>Cyanophyceae</taxon>
        <taxon>Oscillatoriophycideae</taxon>
        <taxon>Chroococcales</taxon>
        <taxon>Aphanothecaceae</taxon>
        <taxon>Crocosphaera</taxon>
        <taxon>Crocosphaera chwakensis</taxon>
    </lineage>
</organism>
<dbReference type="GO" id="GO:0052621">
    <property type="term" value="F:diguanylate cyclase activity"/>
    <property type="evidence" value="ECO:0007669"/>
    <property type="project" value="TreeGrafter"/>
</dbReference>
<dbReference type="CDD" id="cd06225">
    <property type="entry name" value="HAMP"/>
    <property type="match status" value="1"/>
</dbReference>
<dbReference type="Gene3D" id="6.10.340.10">
    <property type="match status" value="1"/>
</dbReference>
<dbReference type="SMART" id="SM00267">
    <property type="entry name" value="GGDEF"/>
    <property type="match status" value="1"/>
</dbReference>
<dbReference type="InterPro" id="IPR043128">
    <property type="entry name" value="Rev_trsase/Diguanyl_cyclase"/>
</dbReference>
<evidence type="ECO:0000256" key="1">
    <source>
        <dbReference type="SAM" id="Coils"/>
    </source>
</evidence>
<dbReference type="GO" id="GO:0007165">
    <property type="term" value="P:signal transduction"/>
    <property type="evidence" value="ECO:0007669"/>
    <property type="project" value="InterPro"/>
</dbReference>
<dbReference type="NCBIfam" id="TIGR00254">
    <property type="entry name" value="GGDEF"/>
    <property type="match status" value="1"/>
</dbReference>
<dbReference type="eggNOG" id="COG3706">
    <property type="taxonomic scope" value="Bacteria"/>
</dbReference>
<evidence type="ECO:0000259" key="4">
    <source>
        <dbReference type="PROSITE" id="PS50887"/>
    </source>
</evidence>
<dbReference type="PANTHER" id="PTHR45138">
    <property type="entry name" value="REGULATORY COMPONENTS OF SENSORY TRANSDUCTION SYSTEM"/>
    <property type="match status" value="1"/>
</dbReference>
<gene>
    <name evidence="5" type="ORF">CY0110_09520</name>
</gene>
<name>A3IYQ8_9CHRO</name>
<dbReference type="InterPro" id="IPR003660">
    <property type="entry name" value="HAMP_dom"/>
</dbReference>
<dbReference type="PROSITE" id="PS50887">
    <property type="entry name" value="GGDEF"/>
    <property type="match status" value="1"/>
</dbReference>
<keyword evidence="6" id="KW-1185">Reference proteome</keyword>
<proteinExistence type="predicted"/>
<dbReference type="InterPro" id="IPR050469">
    <property type="entry name" value="Diguanylate_Cyclase"/>
</dbReference>
<dbReference type="InterPro" id="IPR029787">
    <property type="entry name" value="Nucleotide_cyclase"/>
</dbReference>
<dbReference type="RefSeq" id="WP_008278524.1">
    <property type="nucleotide sequence ID" value="NZ_AAXW01000086.1"/>
</dbReference>
<accession>A3IYQ8</accession>
<dbReference type="OrthoDB" id="501036at2"/>
<dbReference type="PANTHER" id="PTHR45138:SF9">
    <property type="entry name" value="DIGUANYLATE CYCLASE DGCM-RELATED"/>
    <property type="match status" value="1"/>
</dbReference>
<dbReference type="Gene3D" id="3.30.70.270">
    <property type="match status" value="1"/>
</dbReference>
<dbReference type="GO" id="GO:0043709">
    <property type="term" value="P:cell adhesion involved in single-species biofilm formation"/>
    <property type="evidence" value="ECO:0007669"/>
    <property type="project" value="TreeGrafter"/>
</dbReference>
<dbReference type="SMART" id="SM00304">
    <property type="entry name" value="HAMP"/>
    <property type="match status" value="1"/>
</dbReference>
<keyword evidence="2" id="KW-1133">Transmembrane helix</keyword>
<sequence length="476" mass="55358">MFITNQLQRILTHSKIGDKIKYGYVIVITIFILGILSGLALGDFYEKKAYHKLQLANEKIILLSQLHNHILQIRSHPKTLIVVVNESIWFEYEISKFSLNIQKINYSLSEIKKFLYKNNNNLDNKRIKQIISEYRYYLDEYEKNIQSLWQTITPISTNNSQLNNQDIVIELIKSQEMQNLEIQFEKLSEILSLVIDSAQENKKDAEREMRKANLLRIKIIFSSSIISLIISTISAIYTGKVIAYPLEELTYVAQKVTQESNFRLQAPVTTQDEVGKLATSINQLIKWIHEHIKELKEAHKTLENRVEQRTIELQQALKKLKALVNLDGLTQIFNRRYFDESLYREWQRGRREKSEISLILCDIDYFKIYNETYGHLGGDSCLQKVAQEIRRQVKRPSDVVARYGGEEFVILLPNTNLNGALTLAEMIRNAIETMNIPHQNSLVSDHVTLSMGVSCKIPEQIEQYKELIKEADDALY</sequence>
<dbReference type="CDD" id="cd01949">
    <property type="entry name" value="GGDEF"/>
    <property type="match status" value="1"/>
</dbReference>
<comment type="caution">
    <text evidence="5">The sequence shown here is derived from an EMBL/GenBank/DDBJ whole genome shotgun (WGS) entry which is preliminary data.</text>
</comment>
<dbReference type="FunFam" id="3.30.70.270:FF:000001">
    <property type="entry name" value="Diguanylate cyclase domain protein"/>
    <property type="match status" value="1"/>
</dbReference>
<feature type="coiled-coil region" evidence="1">
    <location>
        <begin position="292"/>
        <end position="323"/>
    </location>
</feature>
<evidence type="ECO:0000259" key="3">
    <source>
        <dbReference type="PROSITE" id="PS50885"/>
    </source>
</evidence>
<dbReference type="GO" id="GO:0005886">
    <property type="term" value="C:plasma membrane"/>
    <property type="evidence" value="ECO:0007669"/>
    <property type="project" value="TreeGrafter"/>
</dbReference>
<keyword evidence="2" id="KW-0472">Membrane</keyword>
<reference evidence="5 6" key="1">
    <citation type="submission" date="2007-03" db="EMBL/GenBank/DDBJ databases">
        <authorList>
            <person name="Stal L."/>
            <person name="Ferriera S."/>
            <person name="Johnson J."/>
            <person name="Kravitz S."/>
            <person name="Beeson K."/>
            <person name="Sutton G."/>
            <person name="Rogers Y.-H."/>
            <person name="Friedman R."/>
            <person name="Frazier M."/>
            <person name="Venter J.C."/>
        </authorList>
    </citation>
    <scope>NUCLEOTIDE SEQUENCE [LARGE SCALE GENOMIC DNA]</scope>
    <source>
        <strain evidence="5 6">CCY0110</strain>
    </source>
</reference>
<dbReference type="AlphaFoldDB" id="A3IYQ8"/>
<evidence type="ECO:0000256" key="2">
    <source>
        <dbReference type="SAM" id="Phobius"/>
    </source>
</evidence>
<dbReference type="PROSITE" id="PS50885">
    <property type="entry name" value="HAMP"/>
    <property type="match status" value="1"/>
</dbReference>